<dbReference type="EMBL" id="BPQB01000065">
    <property type="protein sequence ID" value="GJE96920.1"/>
    <property type="molecule type" value="Genomic_DNA"/>
</dbReference>
<proteinExistence type="predicted"/>
<name>A0A9P3GKI6_9APHY</name>
<evidence type="ECO:0000313" key="2">
    <source>
        <dbReference type="Proteomes" id="UP000703269"/>
    </source>
</evidence>
<protein>
    <submittedName>
        <fullName evidence="1">Uncharacterized protein</fullName>
    </submittedName>
</protein>
<accession>A0A9P3GKI6</accession>
<gene>
    <name evidence="1" type="ORF">PsYK624_131280</name>
</gene>
<reference evidence="1 2" key="1">
    <citation type="submission" date="2021-08" db="EMBL/GenBank/DDBJ databases">
        <title>Draft Genome Sequence of Phanerochaete sordida strain YK-624.</title>
        <authorList>
            <person name="Mori T."/>
            <person name="Dohra H."/>
            <person name="Suzuki T."/>
            <person name="Kawagishi H."/>
            <person name="Hirai H."/>
        </authorList>
    </citation>
    <scope>NUCLEOTIDE SEQUENCE [LARGE SCALE GENOMIC DNA]</scope>
    <source>
        <strain evidence="1 2">YK-624</strain>
    </source>
</reference>
<dbReference type="AlphaFoldDB" id="A0A9P3GKI6"/>
<dbReference type="Proteomes" id="UP000703269">
    <property type="component" value="Unassembled WGS sequence"/>
</dbReference>
<keyword evidence="2" id="KW-1185">Reference proteome</keyword>
<comment type="caution">
    <text evidence="1">The sequence shown here is derived from an EMBL/GenBank/DDBJ whole genome shotgun (WGS) entry which is preliminary data.</text>
</comment>
<organism evidence="1 2">
    <name type="scientific">Phanerochaete sordida</name>
    <dbReference type="NCBI Taxonomy" id="48140"/>
    <lineage>
        <taxon>Eukaryota</taxon>
        <taxon>Fungi</taxon>
        <taxon>Dikarya</taxon>
        <taxon>Basidiomycota</taxon>
        <taxon>Agaricomycotina</taxon>
        <taxon>Agaricomycetes</taxon>
        <taxon>Polyporales</taxon>
        <taxon>Phanerochaetaceae</taxon>
        <taxon>Phanerochaete</taxon>
    </lineage>
</organism>
<sequence>MSRHHGIRSQRWERPPRVPLALSRHPNQLHSAVGAPSSGQLSAKAVSDASLNADPLACRLSLGQWLNENAGRTAVTRARRWSPVCQFDGGCPNGRKAIAQDIFSSALRPLSTMSASARRRKLLLVYVKN</sequence>
<evidence type="ECO:0000313" key="1">
    <source>
        <dbReference type="EMBL" id="GJE96920.1"/>
    </source>
</evidence>